<dbReference type="KEGG" id="pmf:P9303_21331"/>
<keyword evidence="1" id="KW-0472">Membrane</keyword>
<dbReference type="InterPro" id="IPR038050">
    <property type="entry name" value="Neuro_actylchol_rec"/>
</dbReference>
<evidence type="ECO:0000256" key="1">
    <source>
        <dbReference type="SAM" id="Phobius"/>
    </source>
</evidence>
<proteinExistence type="predicted"/>
<dbReference type="Proteomes" id="UP000002274">
    <property type="component" value="Chromosome"/>
</dbReference>
<dbReference type="EMBL" id="CP000554">
    <property type="protein sequence ID" value="ABM78868.1"/>
    <property type="molecule type" value="Genomic_DNA"/>
</dbReference>
<feature type="transmembrane region" description="Helical" evidence="1">
    <location>
        <begin position="341"/>
        <end position="362"/>
    </location>
</feature>
<name>A2CBK8_PROM3</name>
<keyword evidence="1" id="KW-0812">Transmembrane</keyword>
<dbReference type="Gene3D" id="1.20.58.390">
    <property type="entry name" value="Neurotransmitter-gated ion-channel transmembrane domain"/>
    <property type="match status" value="1"/>
</dbReference>
<reference evidence="2 3" key="1">
    <citation type="journal article" date="2007" name="PLoS Genet.">
        <title>Patterns and implications of gene gain and loss in the evolution of Prochlorococcus.</title>
        <authorList>
            <person name="Kettler G.C."/>
            <person name="Martiny A.C."/>
            <person name="Huang K."/>
            <person name="Zucker J."/>
            <person name="Coleman M.L."/>
            <person name="Rodrigue S."/>
            <person name="Chen F."/>
            <person name="Lapidus A."/>
            <person name="Ferriera S."/>
            <person name="Johnson J."/>
            <person name="Steglich C."/>
            <person name="Church G.M."/>
            <person name="Richardson P."/>
            <person name="Chisholm S.W."/>
        </authorList>
    </citation>
    <scope>NUCLEOTIDE SEQUENCE [LARGE SCALE GENOMIC DNA]</scope>
    <source>
        <strain evidence="2 3">MIT 9303</strain>
    </source>
</reference>
<accession>A2CBK8</accession>
<sequence length="413" mass="47024">MLIRLIRHLTRRHPWALRLWENKYSWNSVLISGFLVAAILVTLFLNSEEQAVSTREVLRLTSAPHIVNLSKPSLNRGKPLSGLEVINDAELLAKTKYQINAGVYVVNNYDIDLTTPGFSSKGYIFMNWNKALQQYLESEDMSILNIIKFKNDINPEITDIAPKGDAAPTRLEDGNYGQTFAYTGEFYIDNFNISRYPFDALSLPIVLETDDPDGRLTYDNLRLIPDIRDSGIGGYSKLIGWHLDGWSIGEYRHHLATSFGINSKSSAEYSQLIFDVTYGKSPWSSFWKLIQPLLVVMASIILITRVKSEYNLEIPLAVLLTLVFMQEGYRSGLPELPYLTYLDQIFVLCYIASLLSFALVLYTQDCRVRMKESNQETSLRIAKRLTLLEKSWPPISLLVLLISMAICWIAITN</sequence>
<dbReference type="STRING" id="59922.P9303_21331"/>
<dbReference type="HOGENOM" id="CLU_062823_0_0_3"/>
<feature type="transmembrane region" description="Helical" evidence="1">
    <location>
        <begin position="392"/>
        <end position="411"/>
    </location>
</feature>
<feature type="transmembrane region" description="Helical" evidence="1">
    <location>
        <begin position="24"/>
        <end position="45"/>
    </location>
</feature>
<keyword evidence="1" id="KW-1133">Transmembrane helix</keyword>
<dbReference type="BioCyc" id="PMAR59922:G1G80-1862-MONOMER"/>
<dbReference type="AlphaFoldDB" id="A2CBK8"/>
<organism evidence="2 3">
    <name type="scientific">Prochlorococcus marinus (strain MIT 9303)</name>
    <dbReference type="NCBI Taxonomy" id="59922"/>
    <lineage>
        <taxon>Bacteria</taxon>
        <taxon>Bacillati</taxon>
        <taxon>Cyanobacteriota</taxon>
        <taxon>Cyanophyceae</taxon>
        <taxon>Synechococcales</taxon>
        <taxon>Prochlorococcaceae</taxon>
        <taxon>Prochlorococcus</taxon>
    </lineage>
</organism>
<gene>
    <name evidence="2" type="ordered locus">P9303_21331</name>
</gene>
<evidence type="ECO:0000313" key="3">
    <source>
        <dbReference type="Proteomes" id="UP000002274"/>
    </source>
</evidence>
<evidence type="ECO:0000313" key="2">
    <source>
        <dbReference type="EMBL" id="ABM78868.1"/>
    </source>
</evidence>
<protein>
    <submittedName>
        <fullName evidence="2">Uncharacterized protein</fullName>
    </submittedName>
</protein>